<gene>
    <name evidence="1" type="ORF">PMAA_102460</name>
</gene>
<proteinExistence type="predicted"/>
<organism evidence="1 2">
    <name type="scientific">Talaromyces marneffei (strain ATCC 18224 / CBS 334.59 / QM 7333)</name>
    <name type="common">Penicillium marneffei</name>
    <dbReference type="NCBI Taxonomy" id="441960"/>
    <lineage>
        <taxon>Eukaryota</taxon>
        <taxon>Fungi</taxon>
        <taxon>Dikarya</taxon>
        <taxon>Ascomycota</taxon>
        <taxon>Pezizomycotina</taxon>
        <taxon>Eurotiomycetes</taxon>
        <taxon>Eurotiomycetidae</taxon>
        <taxon>Eurotiales</taxon>
        <taxon>Trichocomaceae</taxon>
        <taxon>Talaromyces</taxon>
        <taxon>Talaromyces sect. Talaromyces</taxon>
    </lineage>
</organism>
<accession>B6QWJ7</accession>
<dbReference type="Proteomes" id="UP000001294">
    <property type="component" value="Unassembled WGS sequence"/>
</dbReference>
<evidence type="ECO:0000313" key="2">
    <source>
        <dbReference type="Proteomes" id="UP000001294"/>
    </source>
</evidence>
<protein>
    <submittedName>
        <fullName evidence="1">Uncharacterized protein</fullName>
    </submittedName>
</protein>
<dbReference type="InterPro" id="IPR006771">
    <property type="entry name" value="CetA-like"/>
</dbReference>
<dbReference type="VEuPathDB" id="FungiDB:PMAA_102460"/>
<dbReference type="Pfam" id="PF04681">
    <property type="entry name" value="Bys1"/>
    <property type="match status" value="1"/>
</dbReference>
<dbReference type="PhylomeDB" id="B6QWJ7"/>
<dbReference type="EMBL" id="DS995908">
    <property type="protein sequence ID" value="EEA18469.1"/>
    <property type="molecule type" value="Genomic_DNA"/>
</dbReference>
<dbReference type="PANTHER" id="PTHR36195">
    <property type="entry name" value="DOMAIN PROTEIN, PUTATIVE (AFU_ORTHOLOGUE AFUA_5G01990)-RELATED-RELATED"/>
    <property type="match status" value="1"/>
</dbReference>
<reference evidence="2" key="1">
    <citation type="journal article" date="2015" name="Genome Announc.">
        <title>Genome sequence of the AIDS-associated pathogen Penicillium marneffei (ATCC18224) and its near taxonomic relative Talaromyces stipitatus (ATCC10500).</title>
        <authorList>
            <person name="Nierman W.C."/>
            <person name="Fedorova-Abrams N.D."/>
            <person name="Andrianopoulos A."/>
        </authorList>
    </citation>
    <scope>NUCLEOTIDE SEQUENCE [LARGE SCALE GENOMIC DNA]</scope>
    <source>
        <strain evidence="2">ATCC 18224 / CBS 334.59 / QM 7333</strain>
    </source>
</reference>
<sequence>MYILFTIFTAIAILSSLVLSEYFTVYNQCLFRVFVWTLGSSGSQNVLLDPYTQYREDLRRSSNGGVDIKFTLDPEGVLTSSPQLRFTYNKLGADIQYTLNNLYGEPFYNHPLTVNPLAGYGHFCRDIHWRRGTRPDGYTRKRNCRLLTAFHLHLCSLQSYDLLSDSHNSVRESRKSQPID</sequence>
<name>B6QWJ7_TALMQ</name>
<keyword evidence="2" id="KW-1185">Reference proteome</keyword>
<evidence type="ECO:0000313" key="1">
    <source>
        <dbReference type="EMBL" id="EEA18469.1"/>
    </source>
</evidence>
<dbReference type="AlphaFoldDB" id="B6QWJ7"/>
<dbReference type="PANTHER" id="PTHR36195:SF4">
    <property type="entry name" value="DOMAIN PROTEIN, PUTATIVE (AFU_ORTHOLOGUE AFUA_5G01990)-RELATED"/>
    <property type="match status" value="1"/>
</dbReference>
<dbReference type="HOGENOM" id="CLU_083650_3_0_1"/>